<evidence type="ECO:0000313" key="2">
    <source>
        <dbReference type="Proteomes" id="UP000499080"/>
    </source>
</evidence>
<name>A0A4Y2K8Q4_ARAVE</name>
<proteinExistence type="predicted"/>
<reference evidence="1 2" key="1">
    <citation type="journal article" date="2019" name="Sci. Rep.">
        <title>Orb-weaving spider Araneus ventricosus genome elucidates the spidroin gene catalogue.</title>
        <authorList>
            <person name="Kono N."/>
            <person name="Nakamura H."/>
            <person name="Ohtoshi R."/>
            <person name="Moran D.A.P."/>
            <person name="Shinohara A."/>
            <person name="Yoshida Y."/>
            <person name="Fujiwara M."/>
            <person name="Mori M."/>
            <person name="Tomita M."/>
            <person name="Arakawa K."/>
        </authorList>
    </citation>
    <scope>NUCLEOTIDE SEQUENCE [LARGE SCALE GENOMIC DNA]</scope>
</reference>
<accession>A0A4Y2K8Q4</accession>
<sequence>MLTVEERAAFVCAHLGVMSSSASTATLSRDLSAPLSTVRKTLCYVIVYDSPVYFERTENPCIEERAAFVCAHLGGMRRFTCKFRKPGLTRMVINNLLTYFK</sequence>
<dbReference type="EMBL" id="BGPR01113405">
    <property type="protein sequence ID" value="GBM97936.1"/>
    <property type="molecule type" value="Genomic_DNA"/>
</dbReference>
<dbReference type="AlphaFoldDB" id="A0A4Y2K8Q4"/>
<keyword evidence="2" id="KW-1185">Reference proteome</keyword>
<evidence type="ECO:0000313" key="1">
    <source>
        <dbReference type="EMBL" id="GBM97936.1"/>
    </source>
</evidence>
<protein>
    <submittedName>
        <fullName evidence="1">Uncharacterized protein</fullName>
    </submittedName>
</protein>
<gene>
    <name evidence="1" type="ORF">AVEN_87620_1</name>
</gene>
<dbReference type="Proteomes" id="UP000499080">
    <property type="component" value="Unassembled WGS sequence"/>
</dbReference>
<organism evidence="1 2">
    <name type="scientific">Araneus ventricosus</name>
    <name type="common">Orbweaver spider</name>
    <name type="synonym">Epeira ventricosa</name>
    <dbReference type="NCBI Taxonomy" id="182803"/>
    <lineage>
        <taxon>Eukaryota</taxon>
        <taxon>Metazoa</taxon>
        <taxon>Ecdysozoa</taxon>
        <taxon>Arthropoda</taxon>
        <taxon>Chelicerata</taxon>
        <taxon>Arachnida</taxon>
        <taxon>Araneae</taxon>
        <taxon>Araneomorphae</taxon>
        <taxon>Entelegynae</taxon>
        <taxon>Araneoidea</taxon>
        <taxon>Araneidae</taxon>
        <taxon>Araneus</taxon>
    </lineage>
</organism>
<comment type="caution">
    <text evidence="1">The sequence shown here is derived from an EMBL/GenBank/DDBJ whole genome shotgun (WGS) entry which is preliminary data.</text>
</comment>